<dbReference type="AlphaFoldDB" id="B8C4Y4"/>
<gene>
    <name evidence="2" type="ORF">THAPSDRAFT_22958</name>
</gene>
<accession>B8C4Y4</accession>
<evidence type="ECO:0000313" key="3">
    <source>
        <dbReference type="Proteomes" id="UP000001449"/>
    </source>
</evidence>
<feature type="region of interest" description="Disordered" evidence="1">
    <location>
        <begin position="1"/>
        <end position="22"/>
    </location>
</feature>
<dbReference type="EMBL" id="CM000643">
    <property type="protein sequence ID" value="EED91414.1"/>
    <property type="molecule type" value="Genomic_DNA"/>
</dbReference>
<dbReference type="GeneID" id="7448372"/>
<dbReference type="RefSeq" id="XP_002291307.1">
    <property type="nucleotide sequence ID" value="XM_002291271.1"/>
</dbReference>
<feature type="compositionally biased region" description="Polar residues" evidence="1">
    <location>
        <begin position="1"/>
        <end position="16"/>
    </location>
</feature>
<feature type="region of interest" description="Disordered" evidence="1">
    <location>
        <begin position="58"/>
        <end position="124"/>
    </location>
</feature>
<feature type="compositionally biased region" description="Polar residues" evidence="1">
    <location>
        <begin position="87"/>
        <end position="104"/>
    </location>
</feature>
<dbReference type="KEGG" id="tps:THAPSDRAFT_22958"/>
<dbReference type="HOGENOM" id="CLU_1566044_0_0_1"/>
<reference evidence="2 3" key="1">
    <citation type="journal article" date="2004" name="Science">
        <title>The genome of the diatom Thalassiosira pseudonana: ecology, evolution, and metabolism.</title>
        <authorList>
            <person name="Armbrust E.V."/>
            <person name="Berges J.A."/>
            <person name="Bowler C."/>
            <person name="Green B.R."/>
            <person name="Martinez D."/>
            <person name="Putnam N.H."/>
            <person name="Zhou S."/>
            <person name="Allen A.E."/>
            <person name="Apt K.E."/>
            <person name="Bechner M."/>
            <person name="Brzezinski M.A."/>
            <person name="Chaal B.K."/>
            <person name="Chiovitti A."/>
            <person name="Davis A.K."/>
            <person name="Demarest M.S."/>
            <person name="Detter J.C."/>
            <person name="Glavina T."/>
            <person name="Goodstein D."/>
            <person name="Hadi M.Z."/>
            <person name="Hellsten U."/>
            <person name="Hildebrand M."/>
            <person name="Jenkins B.D."/>
            <person name="Jurka J."/>
            <person name="Kapitonov V.V."/>
            <person name="Kroger N."/>
            <person name="Lau W.W."/>
            <person name="Lane T.W."/>
            <person name="Larimer F.W."/>
            <person name="Lippmeier J.C."/>
            <person name="Lucas S."/>
            <person name="Medina M."/>
            <person name="Montsant A."/>
            <person name="Obornik M."/>
            <person name="Parker M.S."/>
            <person name="Palenik B."/>
            <person name="Pazour G.J."/>
            <person name="Richardson P.M."/>
            <person name="Rynearson T.A."/>
            <person name="Saito M.A."/>
            <person name="Schwartz D.C."/>
            <person name="Thamatrakoln K."/>
            <person name="Valentin K."/>
            <person name="Vardi A."/>
            <person name="Wilkerson F.P."/>
            <person name="Rokhsar D.S."/>
        </authorList>
    </citation>
    <scope>NUCLEOTIDE SEQUENCE [LARGE SCALE GENOMIC DNA]</scope>
    <source>
        <strain evidence="2 3">CCMP1335</strain>
    </source>
</reference>
<feature type="compositionally biased region" description="Low complexity" evidence="1">
    <location>
        <begin position="58"/>
        <end position="77"/>
    </location>
</feature>
<protein>
    <submittedName>
        <fullName evidence="2">Uncharacterized protein</fullName>
    </submittedName>
</protein>
<dbReference type="PaxDb" id="35128-Thaps22958"/>
<proteinExistence type="predicted"/>
<feature type="compositionally biased region" description="Acidic residues" evidence="1">
    <location>
        <begin position="142"/>
        <end position="151"/>
    </location>
</feature>
<feature type="region of interest" description="Disordered" evidence="1">
    <location>
        <begin position="141"/>
        <end position="171"/>
    </location>
</feature>
<keyword evidence="3" id="KW-1185">Reference proteome</keyword>
<feature type="compositionally biased region" description="Acidic residues" evidence="1">
    <location>
        <begin position="161"/>
        <end position="171"/>
    </location>
</feature>
<sequence length="171" mass="17585">MAVTSTARKSGSQSKAKSGLDESFKDYIESADPNELADFSSALGQALDTLTATLTTASKRSTATATAAASASLSSSSPPRTFLVATSDGSSNGNTASDSNNNSYDDFYAPKSTSRRNSRAGSELAASMKLNAAAVLEALGDVSDEDDDDLGLGECTLGDVKEDDDDDDVEN</sequence>
<name>B8C4Y4_THAPS</name>
<dbReference type="InParanoid" id="B8C4Y4"/>
<evidence type="ECO:0000256" key="1">
    <source>
        <dbReference type="SAM" id="MobiDB-lite"/>
    </source>
</evidence>
<evidence type="ECO:0000313" key="2">
    <source>
        <dbReference type="EMBL" id="EED91414.1"/>
    </source>
</evidence>
<dbReference type="Proteomes" id="UP000001449">
    <property type="component" value="Chromosome 6"/>
</dbReference>
<reference evidence="2 3" key="2">
    <citation type="journal article" date="2008" name="Nature">
        <title>The Phaeodactylum genome reveals the evolutionary history of diatom genomes.</title>
        <authorList>
            <person name="Bowler C."/>
            <person name="Allen A.E."/>
            <person name="Badger J.H."/>
            <person name="Grimwood J."/>
            <person name="Jabbari K."/>
            <person name="Kuo A."/>
            <person name="Maheswari U."/>
            <person name="Martens C."/>
            <person name="Maumus F."/>
            <person name="Otillar R.P."/>
            <person name="Rayko E."/>
            <person name="Salamov A."/>
            <person name="Vandepoele K."/>
            <person name="Beszteri B."/>
            <person name="Gruber A."/>
            <person name="Heijde M."/>
            <person name="Katinka M."/>
            <person name="Mock T."/>
            <person name="Valentin K."/>
            <person name="Verret F."/>
            <person name="Berges J.A."/>
            <person name="Brownlee C."/>
            <person name="Cadoret J.P."/>
            <person name="Chiovitti A."/>
            <person name="Choi C.J."/>
            <person name="Coesel S."/>
            <person name="De Martino A."/>
            <person name="Detter J.C."/>
            <person name="Durkin C."/>
            <person name="Falciatore A."/>
            <person name="Fournet J."/>
            <person name="Haruta M."/>
            <person name="Huysman M.J."/>
            <person name="Jenkins B.D."/>
            <person name="Jiroutova K."/>
            <person name="Jorgensen R.E."/>
            <person name="Joubert Y."/>
            <person name="Kaplan A."/>
            <person name="Kroger N."/>
            <person name="Kroth P.G."/>
            <person name="La Roche J."/>
            <person name="Lindquist E."/>
            <person name="Lommer M."/>
            <person name="Martin-Jezequel V."/>
            <person name="Lopez P.J."/>
            <person name="Lucas S."/>
            <person name="Mangogna M."/>
            <person name="McGinnis K."/>
            <person name="Medlin L.K."/>
            <person name="Montsant A."/>
            <person name="Oudot-Le Secq M.P."/>
            <person name="Napoli C."/>
            <person name="Obornik M."/>
            <person name="Parker M.S."/>
            <person name="Petit J.L."/>
            <person name="Porcel B.M."/>
            <person name="Poulsen N."/>
            <person name="Robison M."/>
            <person name="Rychlewski L."/>
            <person name="Rynearson T.A."/>
            <person name="Schmutz J."/>
            <person name="Shapiro H."/>
            <person name="Siaut M."/>
            <person name="Stanley M."/>
            <person name="Sussman M.R."/>
            <person name="Taylor A.R."/>
            <person name="Vardi A."/>
            <person name="von Dassow P."/>
            <person name="Vyverman W."/>
            <person name="Willis A."/>
            <person name="Wyrwicz L.S."/>
            <person name="Rokhsar D.S."/>
            <person name="Weissenbach J."/>
            <person name="Armbrust E.V."/>
            <person name="Green B.R."/>
            <person name="Van de Peer Y."/>
            <person name="Grigoriev I.V."/>
        </authorList>
    </citation>
    <scope>NUCLEOTIDE SEQUENCE [LARGE SCALE GENOMIC DNA]</scope>
    <source>
        <strain evidence="2 3">CCMP1335</strain>
    </source>
</reference>
<organism evidence="2 3">
    <name type="scientific">Thalassiosira pseudonana</name>
    <name type="common">Marine diatom</name>
    <name type="synonym">Cyclotella nana</name>
    <dbReference type="NCBI Taxonomy" id="35128"/>
    <lineage>
        <taxon>Eukaryota</taxon>
        <taxon>Sar</taxon>
        <taxon>Stramenopiles</taxon>
        <taxon>Ochrophyta</taxon>
        <taxon>Bacillariophyta</taxon>
        <taxon>Coscinodiscophyceae</taxon>
        <taxon>Thalassiosirophycidae</taxon>
        <taxon>Thalassiosirales</taxon>
        <taxon>Thalassiosiraceae</taxon>
        <taxon>Thalassiosira</taxon>
    </lineage>
</organism>